<evidence type="ECO:0000313" key="1">
    <source>
        <dbReference type="EMBL" id="ABQ30505.1"/>
    </source>
</evidence>
<dbReference type="SUPFAM" id="SSF48452">
    <property type="entry name" value="TPR-like"/>
    <property type="match status" value="1"/>
</dbReference>
<keyword evidence="1" id="KW-0808">Transferase</keyword>
<reference evidence="1 2" key="1">
    <citation type="submission" date="2007-05" db="EMBL/GenBank/DDBJ databases">
        <title>Complete sequence of chromosome of Acidiphilium cryptum JF-5.</title>
        <authorList>
            <consortium name="US DOE Joint Genome Institute"/>
            <person name="Copeland A."/>
            <person name="Lucas S."/>
            <person name="Lapidus A."/>
            <person name="Barry K."/>
            <person name="Detter J.C."/>
            <person name="Glavina del Rio T."/>
            <person name="Hammon N."/>
            <person name="Israni S."/>
            <person name="Dalin E."/>
            <person name="Tice H."/>
            <person name="Pitluck S."/>
            <person name="Sims D."/>
            <person name="Brettin T."/>
            <person name="Bruce D."/>
            <person name="Han C."/>
            <person name="Schmutz J."/>
            <person name="Larimer F."/>
            <person name="Land M."/>
            <person name="Hauser L."/>
            <person name="Kyrpides N."/>
            <person name="Kim E."/>
            <person name="Magnuson T."/>
            <person name="Richardson P."/>
        </authorList>
    </citation>
    <scope>NUCLEOTIDE SEQUENCE [LARGE SCALE GENOMIC DNA]</scope>
    <source>
        <strain evidence="1 2">JF-5</strain>
    </source>
</reference>
<dbReference type="SUPFAM" id="SSF53756">
    <property type="entry name" value="UDP-Glycosyltransferase/glycogen phosphorylase"/>
    <property type="match status" value="1"/>
</dbReference>
<dbReference type="Pfam" id="PF13692">
    <property type="entry name" value="Glyco_trans_1_4"/>
    <property type="match status" value="1"/>
</dbReference>
<dbReference type="Gene3D" id="3.90.550.10">
    <property type="entry name" value="Spore Coat Polysaccharide Biosynthesis Protein SpsA, Chain A"/>
    <property type="match status" value="1"/>
</dbReference>
<dbReference type="PANTHER" id="PTHR43630">
    <property type="entry name" value="POLY-BETA-1,6-N-ACETYL-D-GLUCOSAMINE SYNTHASE"/>
    <property type="match status" value="1"/>
</dbReference>
<dbReference type="eggNOG" id="COG0438">
    <property type="taxonomic scope" value="Bacteria"/>
</dbReference>
<dbReference type="InterPro" id="IPR011990">
    <property type="entry name" value="TPR-like_helical_dom_sf"/>
</dbReference>
<name>A5FY23_ACICJ</name>
<proteinExistence type="predicted"/>
<protein>
    <submittedName>
        <fullName evidence="1">Glycosyl transferase, family 2</fullName>
    </submittedName>
</protein>
<dbReference type="SUPFAM" id="SSF53448">
    <property type="entry name" value="Nucleotide-diphospho-sugar transferases"/>
    <property type="match status" value="1"/>
</dbReference>
<dbReference type="PANTHER" id="PTHR43630:SF2">
    <property type="entry name" value="GLYCOSYLTRANSFERASE"/>
    <property type="match status" value="1"/>
</dbReference>
<gene>
    <name evidence="1" type="ordered locus">Acry_1294</name>
</gene>
<sequence>MADRKTICLNMIVKNEMANLARCLGAVAPWISAWVIGDTGSTDGTQDFIRSFFAERGIPGELHSFPFENFAQARNEALAHAYATPIEYDYLLLNDADMELVVDDPDFQQKLQAPCYDLLQHAGISYWNARLVRRNAGALYHGVTHEYLAVDGDHQRLDGVWFKDHASGANRVDKFERDIRLLTEALADDPENARYVFYLAQSYRDAGRLTEAVETYAKRATMGGGDEEAWYARLQEARCLLRLGDDGGFVRQSLAAFSQRPHRAEPLYDLARYHRERSRNEAAALFAEQGIALGYPDGDTLFIEDYIFDWGLREELSIAANYSPDPARKARGAAACNWLAQSADVPEHVRSLAQYNLQFYPKAADEVTADGSQRAATIGDGNKIDIHRDVGRSRLLPADLADAVRQFHPVTSAADSKKSTWVPQTPMAGTELMVGGLKQRMAQELDRINLQINHPGSEKDSRPRVVWIHHDVNQEWVQWCSDKATVDLVDCFVFVSHWQREQYLKTFGLPPERCVVLRNATDVNASPRRWEAGPVWRCAYASTPFRGLSVLLDAWEHINPVNAELHVWSSMKLYLGDDGPYSHLYERAQALSGVFYHGIVPNAELRMALRDMHFLTYPSTFAETSCLAVIEAMAAGCRVICPSLGALPETTSGFAHVYPWTVDANAHAATFAAKLREEFDNPWNGQPERSLAQQAHFAEEYDWSRRVCEWRQLIEKLCN</sequence>
<dbReference type="eggNOG" id="COG0457">
    <property type="taxonomic scope" value="Bacteria"/>
</dbReference>
<evidence type="ECO:0000313" key="2">
    <source>
        <dbReference type="Proteomes" id="UP000000245"/>
    </source>
</evidence>
<dbReference type="InterPro" id="IPR029044">
    <property type="entry name" value="Nucleotide-diphossugar_trans"/>
</dbReference>
<accession>A5FY23</accession>
<dbReference type="RefSeq" id="WP_011942140.1">
    <property type="nucleotide sequence ID" value="NC_009484.1"/>
</dbReference>
<dbReference type="KEGG" id="acr:Acry_1294"/>
<keyword evidence="2" id="KW-1185">Reference proteome</keyword>
<dbReference type="CAZy" id="GT2">
    <property type="family name" value="Glycosyltransferase Family 2"/>
</dbReference>
<dbReference type="Proteomes" id="UP000000245">
    <property type="component" value="Chromosome"/>
</dbReference>
<dbReference type="Gene3D" id="1.25.40.10">
    <property type="entry name" value="Tetratricopeptide repeat domain"/>
    <property type="match status" value="1"/>
</dbReference>
<dbReference type="GO" id="GO:0016740">
    <property type="term" value="F:transferase activity"/>
    <property type="evidence" value="ECO:0007669"/>
    <property type="project" value="UniProtKB-KW"/>
</dbReference>
<dbReference type="CDD" id="cd03801">
    <property type="entry name" value="GT4_PimA-like"/>
    <property type="match status" value="1"/>
</dbReference>
<dbReference type="Gene3D" id="3.40.50.2000">
    <property type="entry name" value="Glycogen Phosphorylase B"/>
    <property type="match status" value="2"/>
</dbReference>
<organism evidence="1 2">
    <name type="scientific">Acidiphilium cryptum (strain JF-5)</name>
    <dbReference type="NCBI Taxonomy" id="349163"/>
    <lineage>
        <taxon>Bacteria</taxon>
        <taxon>Pseudomonadati</taxon>
        <taxon>Pseudomonadota</taxon>
        <taxon>Alphaproteobacteria</taxon>
        <taxon>Acetobacterales</taxon>
        <taxon>Acidocellaceae</taxon>
        <taxon>Acidiphilium</taxon>
    </lineage>
</organism>
<dbReference type="EMBL" id="CP000697">
    <property type="protein sequence ID" value="ABQ30505.1"/>
    <property type="molecule type" value="Genomic_DNA"/>
</dbReference>
<dbReference type="AlphaFoldDB" id="A5FY23"/>
<dbReference type="HOGENOM" id="CLU_384334_0_0_5"/>
<dbReference type="eggNOG" id="COG0463">
    <property type="taxonomic scope" value="Bacteria"/>
</dbReference>